<dbReference type="InterPro" id="IPR014757">
    <property type="entry name" value="Tscrpt_reg_IclR_C"/>
</dbReference>
<keyword evidence="6" id="KW-1185">Reference proteome</keyword>
<protein>
    <submittedName>
        <fullName evidence="5">IclR family transcriptional regulator</fullName>
    </submittedName>
</protein>
<evidence type="ECO:0000256" key="3">
    <source>
        <dbReference type="ARBA" id="ARBA00023163"/>
    </source>
</evidence>
<dbReference type="PANTHER" id="PTHR30136:SF24">
    <property type="entry name" value="HTH-TYPE TRANSCRIPTIONAL REPRESSOR ALLR"/>
    <property type="match status" value="1"/>
</dbReference>
<keyword evidence="3" id="KW-0804">Transcription</keyword>
<evidence type="ECO:0000259" key="4">
    <source>
        <dbReference type="PROSITE" id="PS51078"/>
    </source>
</evidence>
<dbReference type="Gene3D" id="1.10.10.10">
    <property type="entry name" value="Winged helix-like DNA-binding domain superfamily/Winged helix DNA-binding domain"/>
    <property type="match status" value="1"/>
</dbReference>
<organism evidence="5 6">
    <name type="scientific">Dactylosporangium roseum</name>
    <dbReference type="NCBI Taxonomy" id="47989"/>
    <lineage>
        <taxon>Bacteria</taxon>
        <taxon>Bacillati</taxon>
        <taxon>Actinomycetota</taxon>
        <taxon>Actinomycetes</taxon>
        <taxon>Micromonosporales</taxon>
        <taxon>Micromonosporaceae</taxon>
        <taxon>Dactylosporangium</taxon>
    </lineage>
</organism>
<dbReference type="Gene3D" id="3.30.450.40">
    <property type="match status" value="1"/>
</dbReference>
<dbReference type="Proteomes" id="UP001058271">
    <property type="component" value="Chromosome"/>
</dbReference>
<gene>
    <name evidence="5" type="ORF">Drose_16695</name>
</gene>
<keyword evidence="1" id="KW-0805">Transcription regulation</keyword>
<accession>A0ABY5ZDP7</accession>
<dbReference type="InterPro" id="IPR050707">
    <property type="entry name" value="HTH_MetabolicPath_Reg"/>
</dbReference>
<evidence type="ECO:0000313" key="5">
    <source>
        <dbReference type="EMBL" id="UWZ39706.1"/>
    </source>
</evidence>
<evidence type="ECO:0000256" key="1">
    <source>
        <dbReference type="ARBA" id="ARBA00023015"/>
    </source>
</evidence>
<dbReference type="PANTHER" id="PTHR30136">
    <property type="entry name" value="HELIX-TURN-HELIX TRANSCRIPTIONAL REGULATOR, ICLR FAMILY"/>
    <property type="match status" value="1"/>
</dbReference>
<sequence>MDAILSAFTPQRPTMSLSELSRRSGVPKGTAHRLTGQLVAMRLLEHSSDGGLCVGLRFFELGTLWHVAQSVRDASRAHAVHLRNNTRQTVHVGVLDGDQVLYIDKHIGVPLQARLPSKVGARIPAHATALGKALAAFREDWRPAAELPRLTSQTTVLHRQLERELDQIRATQISFDRQESSPGIVCVASPILDFGGAAVASISISGELGVMDPEAHAGAVLTAARAIGMRLQDGLKAS</sequence>
<proteinExistence type="predicted"/>
<dbReference type="InterPro" id="IPR036390">
    <property type="entry name" value="WH_DNA-bd_sf"/>
</dbReference>
<dbReference type="RefSeq" id="WP_260729135.1">
    <property type="nucleotide sequence ID" value="NZ_CP073721.1"/>
</dbReference>
<dbReference type="Pfam" id="PF09339">
    <property type="entry name" value="HTH_IclR"/>
    <property type="match status" value="1"/>
</dbReference>
<dbReference type="SUPFAM" id="SSF46785">
    <property type="entry name" value="Winged helix' DNA-binding domain"/>
    <property type="match status" value="1"/>
</dbReference>
<feature type="domain" description="IclR-ED" evidence="4">
    <location>
        <begin position="57"/>
        <end position="237"/>
    </location>
</feature>
<keyword evidence="2" id="KW-0238">DNA-binding</keyword>
<dbReference type="PROSITE" id="PS51078">
    <property type="entry name" value="ICLR_ED"/>
    <property type="match status" value="1"/>
</dbReference>
<dbReference type="SMART" id="SM00346">
    <property type="entry name" value="HTH_ICLR"/>
    <property type="match status" value="1"/>
</dbReference>
<reference evidence="5" key="1">
    <citation type="submission" date="2021-04" db="EMBL/GenBank/DDBJ databases">
        <title>Biosynthetic gene clusters of Dactylosporangioum roseum.</title>
        <authorList>
            <person name="Hartkoorn R.C."/>
            <person name="Beaudoing E."/>
            <person name="Hot D."/>
            <person name="Moureu S."/>
        </authorList>
    </citation>
    <scope>NUCLEOTIDE SEQUENCE</scope>
    <source>
        <strain evidence="5">NRRL B-16295</strain>
    </source>
</reference>
<evidence type="ECO:0000256" key="2">
    <source>
        <dbReference type="ARBA" id="ARBA00023125"/>
    </source>
</evidence>
<dbReference type="EMBL" id="CP073721">
    <property type="protein sequence ID" value="UWZ39706.1"/>
    <property type="molecule type" value="Genomic_DNA"/>
</dbReference>
<dbReference type="InterPro" id="IPR029016">
    <property type="entry name" value="GAF-like_dom_sf"/>
</dbReference>
<dbReference type="SUPFAM" id="SSF55781">
    <property type="entry name" value="GAF domain-like"/>
    <property type="match status" value="1"/>
</dbReference>
<dbReference type="InterPro" id="IPR005471">
    <property type="entry name" value="Tscrpt_reg_IclR_N"/>
</dbReference>
<dbReference type="Pfam" id="PF01614">
    <property type="entry name" value="IclR_C"/>
    <property type="match status" value="1"/>
</dbReference>
<evidence type="ECO:0000313" key="6">
    <source>
        <dbReference type="Proteomes" id="UP001058271"/>
    </source>
</evidence>
<name>A0ABY5ZDP7_9ACTN</name>
<dbReference type="InterPro" id="IPR036388">
    <property type="entry name" value="WH-like_DNA-bd_sf"/>
</dbReference>